<keyword evidence="3" id="KW-1185">Reference proteome</keyword>
<gene>
    <name evidence="2" type="ORF">JD844_013721</name>
</gene>
<feature type="region of interest" description="Disordered" evidence="1">
    <location>
        <begin position="184"/>
        <end position="206"/>
    </location>
</feature>
<dbReference type="Proteomes" id="UP000826234">
    <property type="component" value="Unassembled WGS sequence"/>
</dbReference>
<sequence>MEGFERAGKEPHKLLRSRSLRRLTVTVSQVKNEPEDGLIQGQKEPAMAWEDIKTFLAHFEGTGEASPPTSRLFPKFGEAEEALRSLGVRETYGKTKAAILRGEARSVLKLFEEGSTDSHKDEQILLDSQQRELNSDDYTEDTSVHSKESNNGVSSENEEAAPAGNPKQPGTCKAVLGRAKSISRHLKRGQTSKKQHRTQKEQAASLVRKTGTSNIGGEGGDSVNTLANLAFESLEPCEKEKNDFGDGSNRWSIENEKNSSPERNEQVVMPSQARENVDQCCNQEEHLKNLDKSEDKQESPRGMRLTRLIICRRENVDKDNDFSTLTAS</sequence>
<accession>A0ABQ7TL83</accession>
<name>A0ABQ7TL83_PHRPL</name>
<organism evidence="2 3">
    <name type="scientific">Phrynosoma platyrhinos</name>
    <name type="common">Desert horned lizard</name>
    <dbReference type="NCBI Taxonomy" id="52577"/>
    <lineage>
        <taxon>Eukaryota</taxon>
        <taxon>Metazoa</taxon>
        <taxon>Chordata</taxon>
        <taxon>Craniata</taxon>
        <taxon>Vertebrata</taxon>
        <taxon>Euteleostomi</taxon>
        <taxon>Lepidosauria</taxon>
        <taxon>Squamata</taxon>
        <taxon>Bifurcata</taxon>
        <taxon>Unidentata</taxon>
        <taxon>Episquamata</taxon>
        <taxon>Toxicofera</taxon>
        <taxon>Iguania</taxon>
        <taxon>Phrynosomatidae</taxon>
        <taxon>Phrynosomatinae</taxon>
        <taxon>Phrynosoma</taxon>
    </lineage>
</organism>
<feature type="compositionally biased region" description="Basic and acidic residues" evidence="1">
    <location>
        <begin position="283"/>
        <end position="301"/>
    </location>
</feature>
<feature type="compositionally biased region" description="Basic and acidic residues" evidence="1">
    <location>
        <begin position="253"/>
        <end position="265"/>
    </location>
</feature>
<feature type="region of interest" description="Disordered" evidence="1">
    <location>
        <begin position="239"/>
        <end position="305"/>
    </location>
</feature>
<comment type="caution">
    <text evidence="2">The sequence shown here is derived from an EMBL/GenBank/DDBJ whole genome shotgun (WGS) entry which is preliminary data.</text>
</comment>
<evidence type="ECO:0000313" key="2">
    <source>
        <dbReference type="EMBL" id="KAH0630552.1"/>
    </source>
</evidence>
<feature type="compositionally biased region" description="Basic residues" evidence="1">
    <location>
        <begin position="184"/>
        <end position="197"/>
    </location>
</feature>
<dbReference type="EMBL" id="JAIPUX010000439">
    <property type="protein sequence ID" value="KAH0630552.1"/>
    <property type="molecule type" value="Genomic_DNA"/>
</dbReference>
<protein>
    <submittedName>
        <fullName evidence="2">Uncharacterized protein</fullName>
    </submittedName>
</protein>
<proteinExistence type="predicted"/>
<reference evidence="2 3" key="1">
    <citation type="journal article" date="2022" name="Gigascience">
        <title>A chromosome-level genome assembly and annotation of the desert horned lizard, Phrynosoma platyrhinos, provides insight into chromosomal rearrangements among reptiles.</title>
        <authorList>
            <person name="Koochekian N."/>
            <person name="Ascanio A."/>
            <person name="Farleigh K."/>
            <person name="Card D.C."/>
            <person name="Schield D.R."/>
            <person name="Castoe T.A."/>
            <person name="Jezkova T."/>
        </authorList>
    </citation>
    <scope>NUCLEOTIDE SEQUENCE [LARGE SCALE GENOMIC DNA]</scope>
    <source>
        <strain evidence="2">NK-2021</strain>
    </source>
</reference>
<evidence type="ECO:0000313" key="3">
    <source>
        <dbReference type="Proteomes" id="UP000826234"/>
    </source>
</evidence>
<evidence type="ECO:0000256" key="1">
    <source>
        <dbReference type="SAM" id="MobiDB-lite"/>
    </source>
</evidence>
<feature type="region of interest" description="Disordered" evidence="1">
    <location>
        <begin position="128"/>
        <end position="172"/>
    </location>
</feature>